<evidence type="ECO:0000313" key="3">
    <source>
        <dbReference type="Proteomes" id="UP001341840"/>
    </source>
</evidence>
<proteinExistence type="predicted"/>
<name>A0ABU6ZUC4_9FABA</name>
<reference evidence="2 3" key="1">
    <citation type="journal article" date="2023" name="Plants (Basel)">
        <title>Bridging the Gap: Combining Genomics and Transcriptomics Approaches to Understand Stylosanthes scabra, an Orphan Legume from the Brazilian Caatinga.</title>
        <authorList>
            <person name="Ferreira-Neto J.R.C."/>
            <person name="da Silva M.D."/>
            <person name="Binneck E."/>
            <person name="de Melo N.F."/>
            <person name="da Silva R.H."/>
            <person name="de Melo A.L.T.M."/>
            <person name="Pandolfi V."/>
            <person name="Bustamante F.O."/>
            <person name="Brasileiro-Vidal A.C."/>
            <person name="Benko-Iseppon A.M."/>
        </authorList>
    </citation>
    <scope>NUCLEOTIDE SEQUENCE [LARGE SCALE GENOMIC DNA]</scope>
    <source>
        <tissue evidence="2">Leaves</tissue>
    </source>
</reference>
<evidence type="ECO:0000256" key="1">
    <source>
        <dbReference type="SAM" id="MobiDB-lite"/>
    </source>
</evidence>
<gene>
    <name evidence="2" type="ORF">PIB30_094978</name>
</gene>
<feature type="non-terminal residue" evidence="2">
    <location>
        <position position="97"/>
    </location>
</feature>
<accession>A0ABU6ZUC4</accession>
<dbReference type="Proteomes" id="UP001341840">
    <property type="component" value="Unassembled WGS sequence"/>
</dbReference>
<dbReference type="EMBL" id="JASCZI010273997">
    <property type="protein sequence ID" value="MED6225583.1"/>
    <property type="molecule type" value="Genomic_DNA"/>
</dbReference>
<sequence length="97" mass="11110">MKGVEEGDEVEKNEGAFGAKEQGDKNEEEEEEEDPEEDVPRKRCLLSLDLWMWTQMRIIYSTWRSSNIVSSTLPSTVVRRLLSNPPTTHNSSLLMPT</sequence>
<feature type="region of interest" description="Disordered" evidence="1">
    <location>
        <begin position="1"/>
        <end position="41"/>
    </location>
</feature>
<evidence type="ECO:0000313" key="2">
    <source>
        <dbReference type="EMBL" id="MED6225583.1"/>
    </source>
</evidence>
<organism evidence="2 3">
    <name type="scientific">Stylosanthes scabra</name>
    <dbReference type="NCBI Taxonomy" id="79078"/>
    <lineage>
        <taxon>Eukaryota</taxon>
        <taxon>Viridiplantae</taxon>
        <taxon>Streptophyta</taxon>
        <taxon>Embryophyta</taxon>
        <taxon>Tracheophyta</taxon>
        <taxon>Spermatophyta</taxon>
        <taxon>Magnoliopsida</taxon>
        <taxon>eudicotyledons</taxon>
        <taxon>Gunneridae</taxon>
        <taxon>Pentapetalae</taxon>
        <taxon>rosids</taxon>
        <taxon>fabids</taxon>
        <taxon>Fabales</taxon>
        <taxon>Fabaceae</taxon>
        <taxon>Papilionoideae</taxon>
        <taxon>50 kb inversion clade</taxon>
        <taxon>dalbergioids sensu lato</taxon>
        <taxon>Dalbergieae</taxon>
        <taxon>Pterocarpus clade</taxon>
        <taxon>Stylosanthes</taxon>
    </lineage>
</organism>
<feature type="compositionally biased region" description="Acidic residues" evidence="1">
    <location>
        <begin position="1"/>
        <end position="11"/>
    </location>
</feature>
<protein>
    <submittedName>
        <fullName evidence="2">Uncharacterized protein</fullName>
    </submittedName>
</protein>
<comment type="caution">
    <text evidence="2">The sequence shown here is derived from an EMBL/GenBank/DDBJ whole genome shotgun (WGS) entry which is preliminary data.</text>
</comment>
<feature type="compositionally biased region" description="Acidic residues" evidence="1">
    <location>
        <begin position="26"/>
        <end position="37"/>
    </location>
</feature>
<keyword evidence="3" id="KW-1185">Reference proteome</keyword>